<protein>
    <submittedName>
        <fullName evidence="2">Uncharacterized protein</fullName>
    </submittedName>
</protein>
<comment type="caution">
    <text evidence="2">The sequence shown here is derived from an EMBL/GenBank/DDBJ whole genome shotgun (WGS) entry which is preliminary data.</text>
</comment>
<name>A0AAV7TH80_PLEWA</name>
<evidence type="ECO:0000313" key="2">
    <source>
        <dbReference type="EMBL" id="KAJ1175481.1"/>
    </source>
</evidence>
<proteinExistence type="predicted"/>
<dbReference type="Proteomes" id="UP001066276">
    <property type="component" value="Chromosome 3_2"/>
</dbReference>
<organism evidence="2 3">
    <name type="scientific">Pleurodeles waltl</name>
    <name type="common">Iberian ribbed newt</name>
    <dbReference type="NCBI Taxonomy" id="8319"/>
    <lineage>
        <taxon>Eukaryota</taxon>
        <taxon>Metazoa</taxon>
        <taxon>Chordata</taxon>
        <taxon>Craniata</taxon>
        <taxon>Vertebrata</taxon>
        <taxon>Euteleostomi</taxon>
        <taxon>Amphibia</taxon>
        <taxon>Batrachia</taxon>
        <taxon>Caudata</taxon>
        <taxon>Salamandroidea</taxon>
        <taxon>Salamandridae</taxon>
        <taxon>Pleurodelinae</taxon>
        <taxon>Pleurodeles</taxon>
    </lineage>
</organism>
<keyword evidence="3" id="KW-1185">Reference proteome</keyword>
<feature type="region of interest" description="Disordered" evidence="1">
    <location>
        <begin position="50"/>
        <end position="135"/>
    </location>
</feature>
<evidence type="ECO:0000313" key="3">
    <source>
        <dbReference type="Proteomes" id="UP001066276"/>
    </source>
</evidence>
<gene>
    <name evidence="2" type="ORF">NDU88_000769</name>
</gene>
<dbReference type="EMBL" id="JANPWB010000006">
    <property type="protein sequence ID" value="KAJ1175481.1"/>
    <property type="molecule type" value="Genomic_DNA"/>
</dbReference>
<dbReference type="AlphaFoldDB" id="A0AAV7TH80"/>
<feature type="compositionally biased region" description="Basic and acidic residues" evidence="1">
    <location>
        <begin position="126"/>
        <end position="135"/>
    </location>
</feature>
<feature type="compositionally biased region" description="Basic and acidic residues" evidence="1">
    <location>
        <begin position="79"/>
        <end position="94"/>
    </location>
</feature>
<evidence type="ECO:0000256" key="1">
    <source>
        <dbReference type="SAM" id="MobiDB-lite"/>
    </source>
</evidence>
<accession>A0AAV7TH80</accession>
<sequence>MDLLRPIIKPADAWSAYFQNIVRRGRGWATKEDGRLSPELRAAVAPRRWRGPYGGRKIALTHAETLPQPRAPVRTSTTGRRDPIGRQRASEGKGENGLQRGRSRASSTRKPALLRTEEPSPEDPEEPPKAQDLRS</sequence>
<reference evidence="2" key="1">
    <citation type="journal article" date="2022" name="bioRxiv">
        <title>Sequencing and chromosome-scale assembly of the giantPleurodeles waltlgenome.</title>
        <authorList>
            <person name="Brown T."/>
            <person name="Elewa A."/>
            <person name="Iarovenko S."/>
            <person name="Subramanian E."/>
            <person name="Araus A.J."/>
            <person name="Petzold A."/>
            <person name="Susuki M."/>
            <person name="Suzuki K.-i.T."/>
            <person name="Hayashi T."/>
            <person name="Toyoda A."/>
            <person name="Oliveira C."/>
            <person name="Osipova E."/>
            <person name="Leigh N.D."/>
            <person name="Simon A."/>
            <person name="Yun M.H."/>
        </authorList>
    </citation>
    <scope>NUCLEOTIDE SEQUENCE</scope>
    <source>
        <strain evidence="2">20211129_DDA</strain>
        <tissue evidence="2">Liver</tissue>
    </source>
</reference>